<protein>
    <submittedName>
        <fullName evidence="3">DUF4974 domain-containing protein</fullName>
    </submittedName>
</protein>
<evidence type="ECO:0000259" key="1">
    <source>
        <dbReference type="Pfam" id="PF04773"/>
    </source>
</evidence>
<dbReference type="PANTHER" id="PTHR30273:SF2">
    <property type="entry name" value="PROTEIN FECR"/>
    <property type="match status" value="1"/>
</dbReference>
<dbReference type="InterPro" id="IPR032508">
    <property type="entry name" value="FecR_C"/>
</dbReference>
<evidence type="ECO:0000313" key="3">
    <source>
        <dbReference type="EMBL" id="NDU96270.1"/>
    </source>
</evidence>
<dbReference type="InterPro" id="IPR012373">
    <property type="entry name" value="Ferrdict_sens_TM"/>
</dbReference>
<gene>
    <name evidence="3" type="ORF">GK108_15415</name>
</gene>
<dbReference type="PIRSF" id="PIRSF018266">
    <property type="entry name" value="FecR"/>
    <property type="match status" value="1"/>
</dbReference>
<reference evidence="3 4" key="1">
    <citation type="submission" date="2020-02" db="EMBL/GenBank/DDBJ databases">
        <title>Draft genome sequence of two Spirosoma agri KCTC 52727 and Spirosoma terrae KCTC 52035.</title>
        <authorList>
            <person name="Rojas J."/>
            <person name="Ambika Manirajan B."/>
            <person name="Suarez C."/>
            <person name="Ratering S."/>
            <person name="Schnell S."/>
        </authorList>
    </citation>
    <scope>NUCLEOTIDE SEQUENCE [LARGE SCALE GENOMIC DNA]</scope>
    <source>
        <strain evidence="3 4">KCTC 52035</strain>
    </source>
</reference>
<feature type="domain" description="FecR protein" evidence="1">
    <location>
        <begin position="117"/>
        <end position="224"/>
    </location>
</feature>
<dbReference type="RefSeq" id="WP_163949998.1">
    <property type="nucleotide sequence ID" value="NZ_JAAFZH010000006.1"/>
</dbReference>
<dbReference type="Proteomes" id="UP000474175">
    <property type="component" value="Unassembled WGS sequence"/>
</dbReference>
<dbReference type="EMBL" id="JAAFZH010000006">
    <property type="protein sequence ID" value="NDU96270.1"/>
    <property type="molecule type" value="Genomic_DNA"/>
</dbReference>
<evidence type="ECO:0000313" key="4">
    <source>
        <dbReference type="Proteomes" id="UP000474175"/>
    </source>
</evidence>
<evidence type="ECO:0000259" key="2">
    <source>
        <dbReference type="Pfam" id="PF16344"/>
    </source>
</evidence>
<name>A0A6L9L770_9BACT</name>
<dbReference type="AlphaFoldDB" id="A0A6L9L770"/>
<organism evidence="3 4">
    <name type="scientific">Spirosoma terrae</name>
    <dbReference type="NCBI Taxonomy" id="1968276"/>
    <lineage>
        <taxon>Bacteria</taxon>
        <taxon>Pseudomonadati</taxon>
        <taxon>Bacteroidota</taxon>
        <taxon>Cytophagia</taxon>
        <taxon>Cytophagales</taxon>
        <taxon>Cytophagaceae</taxon>
        <taxon>Spirosoma</taxon>
    </lineage>
</organism>
<dbReference type="Pfam" id="PF16344">
    <property type="entry name" value="FecR_C"/>
    <property type="match status" value="1"/>
</dbReference>
<dbReference type="Gene3D" id="3.55.50.30">
    <property type="match status" value="1"/>
</dbReference>
<dbReference type="Gene3D" id="2.60.120.1440">
    <property type="match status" value="1"/>
</dbReference>
<dbReference type="InterPro" id="IPR006860">
    <property type="entry name" value="FecR"/>
</dbReference>
<dbReference type="GO" id="GO:0016989">
    <property type="term" value="F:sigma factor antagonist activity"/>
    <property type="evidence" value="ECO:0007669"/>
    <property type="project" value="TreeGrafter"/>
</dbReference>
<proteinExistence type="predicted"/>
<dbReference type="Pfam" id="PF04773">
    <property type="entry name" value="FecR"/>
    <property type="match status" value="1"/>
</dbReference>
<sequence>MEELVNKTLVFDYFAGKVSPFQKKSIEAWLAIPGNRDIYYQWLHEWETNNLQLATNWEIAFETASRRIQYSVQESDPAGKASIRWWQRPGFWMAAASIVFLIGLSGWLSVDLIRYQTIETSYGETRRYVLPDGSVVELNANSSIRFPRFGFTEKGLLASLVGTSTGRRVELTGEADFSVRHLPNHQPFVVTTSKGLAVNVLGTQFTVFSRARRTQVVLRSGKVELTMPKQSNNRPLTMKPGDLVVLDAEGKLAVRQTAHPEELSAWKQHRFTFEQTSLREISQILQENYGLTVRIDGDELANRTISGSFPAQNANELIQLVAELLQINYFRDNNNVTFTN</sequence>
<accession>A0A6L9L770</accession>
<keyword evidence="4" id="KW-1185">Reference proteome</keyword>
<dbReference type="PANTHER" id="PTHR30273">
    <property type="entry name" value="PERIPLASMIC SIGNAL SENSOR AND SIGMA FACTOR ACTIVATOR FECR-RELATED"/>
    <property type="match status" value="1"/>
</dbReference>
<feature type="domain" description="Protein FecR C-terminal" evidence="2">
    <location>
        <begin position="270"/>
        <end position="337"/>
    </location>
</feature>
<comment type="caution">
    <text evidence="3">The sequence shown here is derived from an EMBL/GenBank/DDBJ whole genome shotgun (WGS) entry which is preliminary data.</text>
</comment>